<dbReference type="GO" id="GO:0003824">
    <property type="term" value="F:catalytic activity"/>
    <property type="evidence" value="ECO:0007669"/>
    <property type="project" value="InterPro"/>
</dbReference>
<gene>
    <name evidence="2" type="ORF">Slin15195_G069430</name>
</gene>
<dbReference type="InterPro" id="IPR052985">
    <property type="entry name" value="CoA-trans_III_biosynth/detox"/>
</dbReference>
<dbReference type="InterPro" id="IPR003673">
    <property type="entry name" value="CoA-Trfase_fam_III"/>
</dbReference>
<evidence type="ECO:0000256" key="1">
    <source>
        <dbReference type="ARBA" id="ARBA00008383"/>
    </source>
</evidence>
<comment type="similarity">
    <text evidence="1">Belongs to the CoA-transferase III family.</text>
</comment>
<protein>
    <submittedName>
        <fullName evidence="2">CoA-transferase family III</fullName>
    </submittedName>
</protein>
<evidence type="ECO:0000313" key="2">
    <source>
        <dbReference type="EMBL" id="USW53624.1"/>
    </source>
</evidence>
<name>A0A9Q9EKT7_9PEZI</name>
<proteinExistence type="inferred from homology"/>
<sequence>MGSVESDGSYSVPSETQKIFEKGILNNDLIPTLPWEIKAAGKHVRFTGNDAPSIPINWRFAESAAALKAFEASMLNVLRYRKYGSKISEVNINTDHASLFVMSPFLAKVIEGGEVKDCNVFSPAVGEKYGIRDCDLHRASASTQRLLATNIYKTKDGRCYHVHGSMNPEPTLTALDMDLEGQAGEEYETIARKFQEVVGQYDSQELDSLMNDKYKQAGTICHSTEEFWQTEHGKANAHVGLYELKRSADHNQPAAWWPEHDSFPSSPSRPLAGLKVVDLTRVIAAPALTRGLAEMGASVMRVTSPEVTDLSGVHQDLNWGKWTAHLHLKTEEDRKQLIGLIKEADVVVEGYRPGVMEKYGLSRTDIFKLLEDRDRGVIHVKENCYGWNGPWQGRSGWQQISDACCGVSLAYGKAMGLDEAVTPVFPNSDYCTGIAGTTAVLHALIRRAEEGGSFGVDVALNYYSQWLVRSVGEYPKDVWSELWQRHGSPVYRSYHNMGYLLPSMLGLLHKHDAKTLFKPEFFERRNSKAVGFEFVQLKPVAQFVDDVKLEYNVGTRGNGYDKPHWPADLRTEVVA</sequence>
<dbReference type="Proteomes" id="UP001056384">
    <property type="component" value="Chromosome 5"/>
</dbReference>
<dbReference type="InterPro" id="IPR023606">
    <property type="entry name" value="CoA-Trfase_III_dom_1_sf"/>
</dbReference>
<dbReference type="Gene3D" id="3.40.50.10540">
    <property type="entry name" value="Crotonobetainyl-coa:carnitine coa-transferase, domain 1"/>
    <property type="match status" value="1"/>
</dbReference>
<reference evidence="2" key="1">
    <citation type="submission" date="2022-06" db="EMBL/GenBank/DDBJ databases">
        <title>Complete genome sequences of two strains of the flax pathogen Septoria linicola.</title>
        <authorList>
            <person name="Lapalu N."/>
            <person name="Simon A."/>
            <person name="Demenou B."/>
            <person name="Paumier D."/>
            <person name="Guillot M.-P."/>
            <person name="Gout L."/>
            <person name="Valade R."/>
        </authorList>
    </citation>
    <scope>NUCLEOTIDE SEQUENCE</scope>
    <source>
        <strain evidence="2">SE15195</strain>
    </source>
</reference>
<dbReference type="Pfam" id="PF02515">
    <property type="entry name" value="CoA_transf_3"/>
    <property type="match status" value="1"/>
</dbReference>
<dbReference type="EMBL" id="CP099422">
    <property type="protein sequence ID" value="USW53624.1"/>
    <property type="molecule type" value="Genomic_DNA"/>
</dbReference>
<dbReference type="PANTHER" id="PTHR48229">
    <property type="entry name" value="CAIB/BAIF FAMILY ENZYME (AFU_ORTHOLOGUE AFUA_1G05360)-RELATED"/>
    <property type="match status" value="1"/>
</dbReference>
<dbReference type="AlphaFoldDB" id="A0A9Q9EKT7"/>
<accession>A0A9Q9EKT7</accession>
<organism evidence="2 3">
    <name type="scientific">Septoria linicola</name>
    <dbReference type="NCBI Taxonomy" id="215465"/>
    <lineage>
        <taxon>Eukaryota</taxon>
        <taxon>Fungi</taxon>
        <taxon>Dikarya</taxon>
        <taxon>Ascomycota</taxon>
        <taxon>Pezizomycotina</taxon>
        <taxon>Dothideomycetes</taxon>
        <taxon>Dothideomycetidae</taxon>
        <taxon>Mycosphaerellales</taxon>
        <taxon>Mycosphaerellaceae</taxon>
        <taxon>Septoria</taxon>
    </lineage>
</organism>
<keyword evidence="3" id="KW-1185">Reference proteome</keyword>
<dbReference type="SUPFAM" id="SSF89796">
    <property type="entry name" value="CoA-transferase family III (CaiB/BaiF)"/>
    <property type="match status" value="2"/>
</dbReference>
<evidence type="ECO:0000313" key="3">
    <source>
        <dbReference type="Proteomes" id="UP001056384"/>
    </source>
</evidence>
<dbReference type="PANTHER" id="PTHR48229:SF2">
    <property type="entry name" value="CAIB_BAIF FAMILY PROTEIN"/>
    <property type="match status" value="1"/>
</dbReference>